<evidence type="ECO:0000313" key="3">
    <source>
        <dbReference type="EMBL" id="CAK4032719.1"/>
    </source>
</evidence>
<organism evidence="3 4">
    <name type="scientific">Lecanosticta acicola</name>
    <dbReference type="NCBI Taxonomy" id="111012"/>
    <lineage>
        <taxon>Eukaryota</taxon>
        <taxon>Fungi</taxon>
        <taxon>Dikarya</taxon>
        <taxon>Ascomycota</taxon>
        <taxon>Pezizomycotina</taxon>
        <taxon>Dothideomycetes</taxon>
        <taxon>Dothideomycetidae</taxon>
        <taxon>Mycosphaerellales</taxon>
        <taxon>Mycosphaerellaceae</taxon>
        <taxon>Lecanosticta</taxon>
    </lineage>
</organism>
<keyword evidence="4" id="KW-1185">Reference proteome</keyword>
<dbReference type="PANTHER" id="PTHR12790">
    <property type="entry name" value="TRANSCRIPTION INITIATION FACTOR IA RRN3"/>
    <property type="match status" value="1"/>
</dbReference>
<evidence type="ECO:0000256" key="2">
    <source>
        <dbReference type="SAM" id="MobiDB-lite"/>
    </source>
</evidence>
<dbReference type="AlphaFoldDB" id="A0AAI8Z5A1"/>
<dbReference type="PANTHER" id="PTHR12790:SF0">
    <property type="entry name" value="RNA POLYMERASE I-SPECIFIC TRANSCRIPTION INITIATION FACTOR RRN3-RELATED"/>
    <property type="match status" value="1"/>
</dbReference>
<keyword evidence="3" id="KW-0648">Protein biosynthesis</keyword>
<dbReference type="GO" id="GO:0001181">
    <property type="term" value="F:RNA polymerase I general transcription initiation factor activity"/>
    <property type="evidence" value="ECO:0007669"/>
    <property type="project" value="InterPro"/>
</dbReference>
<keyword evidence="3" id="KW-0396">Initiation factor</keyword>
<comment type="caution">
    <text evidence="3">The sequence shown here is derived from an EMBL/GenBank/DDBJ whole genome shotgun (WGS) entry which is preliminary data.</text>
</comment>
<name>A0AAI8Z5A1_9PEZI</name>
<dbReference type="Proteomes" id="UP001296104">
    <property type="component" value="Unassembled WGS sequence"/>
</dbReference>
<evidence type="ECO:0000256" key="1">
    <source>
        <dbReference type="ARBA" id="ARBA00010098"/>
    </source>
</evidence>
<dbReference type="GO" id="GO:0005634">
    <property type="term" value="C:nucleus"/>
    <property type="evidence" value="ECO:0007669"/>
    <property type="project" value="TreeGrafter"/>
</dbReference>
<feature type="compositionally biased region" description="Acidic residues" evidence="2">
    <location>
        <begin position="306"/>
        <end position="330"/>
    </location>
</feature>
<dbReference type="InterPro" id="IPR016024">
    <property type="entry name" value="ARM-type_fold"/>
</dbReference>
<protein>
    <submittedName>
        <fullName evidence="3">RNA polymerase I-specific transcription initiation factor rrn3</fullName>
    </submittedName>
</protein>
<dbReference type="GO" id="GO:0006361">
    <property type="term" value="P:transcription initiation at RNA polymerase I promoter"/>
    <property type="evidence" value="ECO:0007669"/>
    <property type="project" value="InterPro"/>
</dbReference>
<dbReference type="InterPro" id="IPR007991">
    <property type="entry name" value="RNA_pol_I_trans_ini_fac_RRN3"/>
</dbReference>
<dbReference type="GO" id="GO:0003743">
    <property type="term" value="F:translation initiation factor activity"/>
    <property type="evidence" value="ECO:0007669"/>
    <property type="project" value="UniProtKB-KW"/>
</dbReference>
<dbReference type="EMBL" id="CAVMBE010000069">
    <property type="protein sequence ID" value="CAK4032719.1"/>
    <property type="molecule type" value="Genomic_DNA"/>
</dbReference>
<reference evidence="3" key="1">
    <citation type="submission" date="2023-11" db="EMBL/GenBank/DDBJ databases">
        <authorList>
            <person name="Alioto T."/>
            <person name="Alioto T."/>
            <person name="Gomez Garrido J."/>
        </authorList>
    </citation>
    <scope>NUCLEOTIDE SEQUENCE</scope>
</reference>
<feature type="region of interest" description="Disordered" evidence="2">
    <location>
        <begin position="642"/>
        <end position="696"/>
    </location>
</feature>
<evidence type="ECO:0000313" key="4">
    <source>
        <dbReference type="Proteomes" id="UP001296104"/>
    </source>
</evidence>
<dbReference type="Pfam" id="PF05327">
    <property type="entry name" value="RRN3"/>
    <property type="match status" value="1"/>
</dbReference>
<sequence>MVSFAAPTSAMLPPPTPIQKRPTIGLKRNSSYLDTDDEAGLSTTTKKLKVAFDDHVDVRIMDDWNDKSFELVREEVRIGIQRHLAPNEQRDDAQYVKILQLLGQDAFSSEAPSTKLLTKYVLAIGANIKHLGECGKLVLAVLDLSWVGRDMEFVKAYTKFLLTLATAHGKYMTPIMERLVSHFERLPASTGRLPEEAIVSRTTMFDRLHTVIQTMLGYLPSAGNALLRVLTQQFPNDLATAKGYLQYQRNALRVADVAPELKAEILSLIMQRLVDIDVQIQEDLEELDIDDEDTLLQRPQRKHDEAEPEESDDSDIESISESELTTTEEEEKMRELRLKVRKMDHTQDLLFEYYEPYFKADVSPKDNEAYQDLLSQFTNRIMPSRTRHAQFLLFHFTQISPSYAEDFVQSCLRISLDRNSAQSDRLTACAYVASFTARASHVPADTVRIVFHVLSQFLERMRHSYEPNCQGPSRKKYSQYYAVVQALLYIFCFRWRDLAVGSLTPESESENMLEEDVLDEGRDLAWLPGIKEILNANIQSKLNPLKVCSAAIVAEFAKIANHLRFLYVFSILERNKRIRLGQISTSYGRARMNDVARRETAWDQKTGEAHHQLEAYFPFDPYHLPQSKRWLEGEYIEWKLPRGMKLDDEDEEEEEEEGEEEEEDASESEGEYESDDESILEDLTGQPAPDVISVSS</sequence>
<feature type="region of interest" description="Disordered" evidence="2">
    <location>
        <begin position="291"/>
        <end position="331"/>
    </location>
</feature>
<dbReference type="GO" id="GO:0001042">
    <property type="term" value="F:RNA polymerase I core binding"/>
    <property type="evidence" value="ECO:0007669"/>
    <property type="project" value="TreeGrafter"/>
</dbReference>
<accession>A0AAI8Z5A1</accession>
<feature type="compositionally biased region" description="Acidic residues" evidence="2">
    <location>
        <begin position="647"/>
        <end position="680"/>
    </location>
</feature>
<feature type="region of interest" description="Disordered" evidence="2">
    <location>
        <begin position="1"/>
        <end position="22"/>
    </location>
</feature>
<dbReference type="SUPFAM" id="SSF48371">
    <property type="entry name" value="ARM repeat"/>
    <property type="match status" value="1"/>
</dbReference>
<comment type="similarity">
    <text evidence="1">Belongs to the RRN3 family.</text>
</comment>
<gene>
    <name evidence="3" type="ORF">LECACI_7A007877</name>
</gene>
<proteinExistence type="inferred from homology"/>